<dbReference type="GeneID" id="17293541"/>
<dbReference type="InterPro" id="IPR020590">
    <property type="entry name" value="Guanylate_kinase_CS"/>
</dbReference>
<dbReference type="FunFam" id="3.40.50.300:FF:000776">
    <property type="entry name" value="Guanylate kinase 2"/>
    <property type="match status" value="1"/>
</dbReference>
<dbReference type="FunFam" id="3.30.63.10:FF:000002">
    <property type="entry name" value="Guanylate kinase 1"/>
    <property type="match status" value="1"/>
</dbReference>
<dbReference type="HOGENOM" id="CLU_001715_0_1_1"/>
<dbReference type="PANTHER" id="PTHR23117:SF13">
    <property type="entry name" value="GUANYLATE KINASE"/>
    <property type="match status" value="1"/>
</dbReference>
<evidence type="ECO:0000256" key="7">
    <source>
        <dbReference type="ARBA" id="ARBA00022840"/>
    </source>
</evidence>
<sequence>MTQEEKSTSPQDIQTVVICGPSGVGKGTIINRLKEELAGKIGFCVSHTTRQPRSGEVDGREYWFTNQEEMRNRVERGEFLEVNEVHGELYGTSRAALLDVMSRGLLPVLDVDVKGARDLRSSGIKGLYVFLAPPSLDQLENRLRLRKTETEASIERRVSAASSEIEASKEAGLFDEVVVNDVLDNAFEVVKSKITPFLQDARPKKVRFPGCNLLTLLRDGGDGSRC</sequence>
<dbReference type="EnsemblProtists" id="EKX36816">
    <property type="protein sequence ID" value="EKX36816"/>
    <property type="gene ID" value="GUITHDRAFT_78661"/>
</dbReference>
<dbReference type="SMART" id="SM00072">
    <property type="entry name" value="GuKc"/>
    <property type="match status" value="1"/>
</dbReference>
<dbReference type="PANTHER" id="PTHR23117">
    <property type="entry name" value="GUANYLATE KINASE-RELATED"/>
    <property type="match status" value="1"/>
</dbReference>
<keyword evidence="4" id="KW-0808">Transferase</keyword>
<dbReference type="SUPFAM" id="SSF52540">
    <property type="entry name" value="P-loop containing nucleoside triphosphate hydrolases"/>
    <property type="match status" value="1"/>
</dbReference>
<keyword evidence="11" id="KW-1185">Reference proteome</keyword>
<dbReference type="InterPro" id="IPR008145">
    <property type="entry name" value="GK/Ca_channel_bsu"/>
</dbReference>
<dbReference type="PaxDb" id="55529-EKX36816"/>
<dbReference type="PROSITE" id="PS50052">
    <property type="entry name" value="GUANYLATE_KINASE_2"/>
    <property type="match status" value="1"/>
</dbReference>
<evidence type="ECO:0000256" key="6">
    <source>
        <dbReference type="ARBA" id="ARBA00022777"/>
    </source>
</evidence>
<dbReference type="InterPro" id="IPR027417">
    <property type="entry name" value="P-loop_NTPase"/>
</dbReference>
<dbReference type="OMA" id="NFETCYK"/>
<reference evidence="10" key="3">
    <citation type="submission" date="2016-03" db="UniProtKB">
        <authorList>
            <consortium name="EnsemblProtists"/>
        </authorList>
    </citation>
    <scope>IDENTIFICATION</scope>
</reference>
<evidence type="ECO:0000256" key="2">
    <source>
        <dbReference type="ARBA" id="ARBA00005790"/>
    </source>
</evidence>
<dbReference type="Pfam" id="PF00625">
    <property type="entry name" value="Guanylate_kin"/>
    <property type="match status" value="1"/>
</dbReference>
<dbReference type="NCBIfam" id="TIGR03263">
    <property type="entry name" value="guanyl_kin"/>
    <property type="match status" value="1"/>
</dbReference>
<keyword evidence="7" id="KW-0067">ATP-binding</keyword>
<reference evidence="9 11" key="1">
    <citation type="journal article" date="2012" name="Nature">
        <title>Algal genomes reveal evolutionary mosaicism and the fate of nucleomorphs.</title>
        <authorList>
            <consortium name="DOE Joint Genome Institute"/>
            <person name="Curtis B.A."/>
            <person name="Tanifuji G."/>
            <person name="Burki F."/>
            <person name="Gruber A."/>
            <person name="Irimia M."/>
            <person name="Maruyama S."/>
            <person name="Arias M.C."/>
            <person name="Ball S.G."/>
            <person name="Gile G.H."/>
            <person name="Hirakawa Y."/>
            <person name="Hopkins J.F."/>
            <person name="Kuo A."/>
            <person name="Rensing S.A."/>
            <person name="Schmutz J."/>
            <person name="Symeonidi A."/>
            <person name="Elias M."/>
            <person name="Eveleigh R.J."/>
            <person name="Herman E.K."/>
            <person name="Klute M.J."/>
            <person name="Nakayama T."/>
            <person name="Obornik M."/>
            <person name="Reyes-Prieto A."/>
            <person name="Armbrust E.V."/>
            <person name="Aves S.J."/>
            <person name="Beiko R.G."/>
            <person name="Coutinho P."/>
            <person name="Dacks J.B."/>
            <person name="Durnford D.G."/>
            <person name="Fast N.M."/>
            <person name="Green B.R."/>
            <person name="Grisdale C.J."/>
            <person name="Hempel F."/>
            <person name="Henrissat B."/>
            <person name="Hoppner M.P."/>
            <person name="Ishida K."/>
            <person name="Kim E."/>
            <person name="Koreny L."/>
            <person name="Kroth P.G."/>
            <person name="Liu Y."/>
            <person name="Malik S.B."/>
            <person name="Maier U.G."/>
            <person name="McRose D."/>
            <person name="Mock T."/>
            <person name="Neilson J.A."/>
            <person name="Onodera N.T."/>
            <person name="Poole A.M."/>
            <person name="Pritham E.J."/>
            <person name="Richards T.A."/>
            <person name="Rocap G."/>
            <person name="Roy S.W."/>
            <person name="Sarai C."/>
            <person name="Schaack S."/>
            <person name="Shirato S."/>
            <person name="Slamovits C.H."/>
            <person name="Spencer D.F."/>
            <person name="Suzuki S."/>
            <person name="Worden A.Z."/>
            <person name="Zauner S."/>
            <person name="Barry K."/>
            <person name="Bell C."/>
            <person name="Bharti A.K."/>
            <person name="Crow J.A."/>
            <person name="Grimwood J."/>
            <person name="Kramer R."/>
            <person name="Lindquist E."/>
            <person name="Lucas S."/>
            <person name="Salamov A."/>
            <person name="McFadden G.I."/>
            <person name="Lane C.E."/>
            <person name="Keeling P.J."/>
            <person name="Gray M.W."/>
            <person name="Grigoriev I.V."/>
            <person name="Archibald J.M."/>
        </authorList>
    </citation>
    <scope>NUCLEOTIDE SEQUENCE</scope>
    <source>
        <strain evidence="9 11">CCMP2712</strain>
    </source>
</reference>
<dbReference type="EMBL" id="JH993067">
    <property type="protein sequence ID" value="EKX36816.1"/>
    <property type="molecule type" value="Genomic_DNA"/>
</dbReference>
<proteinExistence type="inferred from homology"/>
<dbReference type="Gene3D" id="3.30.63.10">
    <property type="entry name" value="Guanylate Kinase phosphate binding domain"/>
    <property type="match status" value="1"/>
</dbReference>
<evidence type="ECO:0000313" key="10">
    <source>
        <dbReference type="EnsemblProtists" id="EKX36816"/>
    </source>
</evidence>
<dbReference type="CDD" id="cd00071">
    <property type="entry name" value="GMPK"/>
    <property type="match status" value="1"/>
</dbReference>
<dbReference type="GO" id="GO:0005829">
    <property type="term" value="C:cytosol"/>
    <property type="evidence" value="ECO:0007669"/>
    <property type="project" value="TreeGrafter"/>
</dbReference>
<dbReference type="GO" id="GO:0004385">
    <property type="term" value="F:GMP kinase activity"/>
    <property type="evidence" value="ECO:0007669"/>
    <property type="project" value="UniProtKB-EC"/>
</dbReference>
<dbReference type="EC" id="2.7.4.8" evidence="3"/>
<evidence type="ECO:0000256" key="4">
    <source>
        <dbReference type="ARBA" id="ARBA00022679"/>
    </source>
</evidence>
<dbReference type="PROSITE" id="PS00856">
    <property type="entry name" value="GUANYLATE_KINASE_1"/>
    <property type="match status" value="1"/>
</dbReference>
<protein>
    <recommendedName>
        <fullName evidence="3">guanylate kinase</fullName>
        <ecNumber evidence="3">2.7.4.8</ecNumber>
    </recommendedName>
</protein>
<dbReference type="InterPro" id="IPR008144">
    <property type="entry name" value="Guanylate_kin-like_dom"/>
</dbReference>
<evidence type="ECO:0000259" key="8">
    <source>
        <dbReference type="PROSITE" id="PS50052"/>
    </source>
</evidence>
<name>L1IKR6_GUITC</name>
<evidence type="ECO:0000313" key="11">
    <source>
        <dbReference type="Proteomes" id="UP000011087"/>
    </source>
</evidence>
<keyword evidence="5" id="KW-0547">Nucleotide-binding</keyword>
<dbReference type="AlphaFoldDB" id="L1IKR6"/>
<keyword evidence="6" id="KW-0418">Kinase</keyword>
<dbReference type="STRING" id="905079.L1IKR6"/>
<dbReference type="KEGG" id="gtt:GUITHDRAFT_78661"/>
<dbReference type="RefSeq" id="XP_005823796.1">
    <property type="nucleotide sequence ID" value="XM_005823739.1"/>
</dbReference>
<evidence type="ECO:0000256" key="3">
    <source>
        <dbReference type="ARBA" id="ARBA00012961"/>
    </source>
</evidence>
<feature type="domain" description="Guanylate kinase-like" evidence="8">
    <location>
        <begin position="13"/>
        <end position="195"/>
    </location>
</feature>
<evidence type="ECO:0000256" key="5">
    <source>
        <dbReference type="ARBA" id="ARBA00022741"/>
    </source>
</evidence>
<comment type="subcellular location">
    <subcellularLocation>
        <location evidence="1">Plastid</location>
        <location evidence="1">Chloroplast</location>
    </subcellularLocation>
</comment>
<gene>
    <name evidence="9" type="ORF">GUITHDRAFT_78661</name>
</gene>
<dbReference type="Gene3D" id="3.40.50.300">
    <property type="entry name" value="P-loop containing nucleotide triphosphate hydrolases"/>
    <property type="match status" value="1"/>
</dbReference>
<evidence type="ECO:0000313" key="9">
    <source>
        <dbReference type="EMBL" id="EKX36816.1"/>
    </source>
</evidence>
<reference evidence="11" key="2">
    <citation type="submission" date="2012-11" db="EMBL/GenBank/DDBJ databases">
        <authorList>
            <person name="Kuo A."/>
            <person name="Curtis B.A."/>
            <person name="Tanifuji G."/>
            <person name="Burki F."/>
            <person name="Gruber A."/>
            <person name="Irimia M."/>
            <person name="Maruyama S."/>
            <person name="Arias M.C."/>
            <person name="Ball S.G."/>
            <person name="Gile G.H."/>
            <person name="Hirakawa Y."/>
            <person name="Hopkins J.F."/>
            <person name="Rensing S.A."/>
            <person name="Schmutz J."/>
            <person name="Symeonidi A."/>
            <person name="Elias M."/>
            <person name="Eveleigh R.J."/>
            <person name="Herman E.K."/>
            <person name="Klute M.J."/>
            <person name="Nakayama T."/>
            <person name="Obornik M."/>
            <person name="Reyes-Prieto A."/>
            <person name="Armbrust E.V."/>
            <person name="Aves S.J."/>
            <person name="Beiko R.G."/>
            <person name="Coutinho P."/>
            <person name="Dacks J.B."/>
            <person name="Durnford D.G."/>
            <person name="Fast N.M."/>
            <person name="Green B.R."/>
            <person name="Grisdale C."/>
            <person name="Hempe F."/>
            <person name="Henrissat B."/>
            <person name="Hoppner M.P."/>
            <person name="Ishida K.-I."/>
            <person name="Kim E."/>
            <person name="Koreny L."/>
            <person name="Kroth P.G."/>
            <person name="Liu Y."/>
            <person name="Malik S.-B."/>
            <person name="Maier U.G."/>
            <person name="McRose D."/>
            <person name="Mock T."/>
            <person name="Neilson J.A."/>
            <person name="Onodera N.T."/>
            <person name="Poole A.M."/>
            <person name="Pritham E.J."/>
            <person name="Richards T.A."/>
            <person name="Rocap G."/>
            <person name="Roy S.W."/>
            <person name="Sarai C."/>
            <person name="Schaack S."/>
            <person name="Shirato S."/>
            <person name="Slamovits C.H."/>
            <person name="Spencer D.F."/>
            <person name="Suzuki S."/>
            <person name="Worden A.Z."/>
            <person name="Zauner S."/>
            <person name="Barry K."/>
            <person name="Bell C."/>
            <person name="Bharti A.K."/>
            <person name="Crow J.A."/>
            <person name="Grimwood J."/>
            <person name="Kramer R."/>
            <person name="Lindquist E."/>
            <person name="Lucas S."/>
            <person name="Salamov A."/>
            <person name="McFadden G.I."/>
            <person name="Lane C.E."/>
            <person name="Keeling P.J."/>
            <person name="Gray M.W."/>
            <person name="Grigoriev I.V."/>
            <person name="Archibald J.M."/>
        </authorList>
    </citation>
    <scope>NUCLEOTIDE SEQUENCE</scope>
    <source>
        <strain evidence="11">CCMP2712</strain>
    </source>
</reference>
<organism evidence="9">
    <name type="scientific">Guillardia theta (strain CCMP2712)</name>
    <name type="common">Cryptophyte</name>
    <dbReference type="NCBI Taxonomy" id="905079"/>
    <lineage>
        <taxon>Eukaryota</taxon>
        <taxon>Cryptophyceae</taxon>
        <taxon>Pyrenomonadales</taxon>
        <taxon>Geminigeraceae</taxon>
        <taxon>Guillardia</taxon>
    </lineage>
</organism>
<comment type="similarity">
    <text evidence="2">Belongs to the guanylate kinase family.</text>
</comment>
<dbReference type="OrthoDB" id="6334211at2759"/>
<evidence type="ECO:0000256" key="1">
    <source>
        <dbReference type="ARBA" id="ARBA00004229"/>
    </source>
</evidence>
<dbReference type="Proteomes" id="UP000011087">
    <property type="component" value="Unassembled WGS sequence"/>
</dbReference>
<accession>L1IKR6</accession>
<dbReference type="InterPro" id="IPR017665">
    <property type="entry name" value="Guanylate_kinase"/>
</dbReference>
<dbReference type="GO" id="GO:0005524">
    <property type="term" value="F:ATP binding"/>
    <property type="evidence" value="ECO:0007669"/>
    <property type="project" value="UniProtKB-KW"/>
</dbReference>
<dbReference type="GO" id="GO:0009507">
    <property type="term" value="C:chloroplast"/>
    <property type="evidence" value="ECO:0007669"/>
    <property type="project" value="UniProtKB-SubCell"/>
</dbReference>
<dbReference type="eggNOG" id="KOG0707">
    <property type="taxonomic scope" value="Eukaryota"/>
</dbReference>